<accession>A0A0U1QXH3</accession>
<dbReference type="KEGG" id="ypi:YpsIP31758_2326"/>
<dbReference type="HOGENOM" id="CLU_3013403_0_0_6"/>
<gene>
    <name evidence="1" type="ordered locus">YpsIP31758_2326</name>
</gene>
<dbReference type="EMBL" id="CP000720">
    <property type="protein sequence ID" value="ABS47349.1"/>
    <property type="molecule type" value="Genomic_DNA"/>
</dbReference>
<evidence type="ECO:0000313" key="1">
    <source>
        <dbReference type="EMBL" id="ABS47349.1"/>
    </source>
</evidence>
<organism evidence="1 2">
    <name type="scientific">Yersinia pseudotuberculosis serotype O:1b (strain IP 31758)</name>
    <dbReference type="NCBI Taxonomy" id="349747"/>
    <lineage>
        <taxon>Bacteria</taxon>
        <taxon>Pseudomonadati</taxon>
        <taxon>Pseudomonadota</taxon>
        <taxon>Gammaproteobacteria</taxon>
        <taxon>Enterobacterales</taxon>
        <taxon>Yersiniaceae</taxon>
        <taxon>Yersinia</taxon>
    </lineage>
</organism>
<proteinExistence type="predicted"/>
<protein>
    <submittedName>
        <fullName evidence="1">Uncharacterized protein</fullName>
    </submittedName>
</protein>
<sequence length="56" mass="6423">MSAINTAHGVAPLIAGFSFINPQNMCLFAKEWRDGHLFINLQITAYVNYRQRLKKL</sequence>
<dbReference type="Proteomes" id="UP000002412">
    <property type="component" value="Chromosome"/>
</dbReference>
<reference evidence="1 2" key="1">
    <citation type="journal article" date="2007" name="PLoS Genet.">
        <title>The complete genome sequence of Yersinia pseudotuberculosis IP31758, the causative agent of Far East scarlet-like fever.</title>
        <authorList>
            <person name="Eppinger M."/>
            <person name="Rosovitz M.J."/>
            <person name="Fricke W.F."/>
            <person name="Rasko D.A."/>
            <person name="Kokorina G."/>
            <person name="Fayolle C."/>
            <person name="Lindler L.E."/>
            <person name="Carniel E."/>
            <person name="Ravel J."/>
        </authorList>
    </citation>
    <scope>NUCLEOTIDE SEQUENCE [LARGE SCALE GENOMIC DNA]</scope>
    <source>
        <strain evidence="1 2">IP 31758</strain>
    </source>
</reference>
<evidence type="ECO:0000313" key="2">
    <source>
        <dbReference type="Proteomes" id="UP000002412"/>
    </source>
</evidence>
<name>A0A0U1QXH3_YERP3</name>
<dbReference type="AlphaFoldDB" id="A0A0U1QXH3"/>